<feature type="domain" description="PAS" evidence="10">
    <location>
        <begin position="137"/>
        <end position="218"/>
    </location>
</feature>
<dbReference type="Gene3D" id="1.10.287.130">
    <property type="match status" value="1"/>
</dbReference>
<evidence type="ECO:0000259" key="10">
    <source>
        <dbReference type="PROSITE" id="PS50112"/>
    </source>
</evidence>
<dbReference type="Gene3D" id="3.30.565.10">
    <property type="entry name" value="Histidine kinase-like ATPase, C-terminal domain"/>
    <property type="match status" value="1"/>
</dbReference>
<dbReference type="Pfam" id="PF13426">
    <property type="entry name" value="PAS_9"/>
    <property type="match status" value="2"/>
</dbReference>
<gene>
    <name evidence="12" type="ORF">ACFFHF_20570</name>
</gene>
<evidence type="ECO:0000256" key="2">
    <source>
        <dbReference type="ARBA" id="ARBA00012438"/>
    </source>
</evidence>
<dbReference type="CDD" id="cd00075">
    <property type="entry name" value="HATPase"/>
    <property type="match status" value="1"/>
</dbReference>
<dbReference type="RefSeq" id="WP_160547276.1">
    <property type="nucleotide sequence ID" value="NZ_JBHLUU010000123.1"/>
</dbReference>
<evidence type="ECO:0000259" key="9">
    <source>
        <dbReference type="PROSITE" id="PS50109"/>
    </source>
</evidence>
<dbReference type="EMBL" id="JBHLUU010000123">
    <property type="protein sequence ID" value="MFC0477590.1"/>
    <property type="molecule type" value="Genomic_DNA"/>
</dbReference>
<dbReference type="PROSITE" id="PS50112">
    <property type="entry name" value="PAS"/>
    <property type="match status" value="2"/>
</dbReference>
<keyword evidence="8" id="KW-0902">Two-component regulatory system</keyword>
<keyword evidence="13" id="KW-1185">Reference proteome</keyword>
<evidence type="ECO:0000256" key="7">
    <source>
        <dbReference type="ARBA" id="ARBA00022840"/>
    </source>
</evidence>
<dbReference type="SMART" id="SM00387">
    <property type="entry name" value="HATPase_c"/>
    <property type="match status" value="1"/>
</dbReference>
<sequence>MTETYLELLAMDKELLFEAFTHAPLGMVLLGINGKIVQTNSSFCHFTGYSNEEIVQLGLRCLLYEEDYVTIDSNYRMLVAGEVDSFQVEKRFVHKKGHVVWGSINAHKVSTSQADYIIGQVVDITSSKQMDPQVETNHSQLESFIDNHLDPILIFDEKGVLTKANTKFEEEFGWNLQELIGIRMRDVRFFADEEEEPLKEKVLRGECVEGYETTVKKKNGMTMDVMITSFPIKDHQGGKNGLVVSFRDITVRKQAEELMIQSEKLSIAGQLSAAIAHEIRNPITAIKGFLKLLQNSNEKQLYYEIVESEIARIELILSELLSLAKPQKNNFKETDLRLTLKQCISLLDAEANMKSVQVDLKHESLLPMIHCDENQIKQVFINFMKNSFDAMPNGGSLHIEMENCMRTSGITIRFKDTGCGIPKEILSKIGQPFYTTKETGTGLGFMVSKNIIEGHSGTVHISSEVNIGTTIEIVLPSFSNK</sequence>
<dbReference type="Gene3D" id="3.30.450.20">
    <property type="entry name" value="PAS domain"/>
    <property type="match status" value="2"/>
</dbReference>
<evidence type="ECO:0000256" key="1">
    <source>
        <dbReference type="ARBA" id="ARBA00000085"/>
    </source>
</evidence>
<dbReference type="SUPFAM" id="SSF47384">
    <property type="entry name" value="Homodimeric domain of signal transducing histidine kinase"/>
    <property type="match status" value="1"/>
</dbReference>
<dbReference type="PANTHER" id="PTHR43065">
    <property type="entry name" value="SENSOR HISTIDINE KINASE"/>
    <property type="match status" value="1"/>
</dbReference>
<dbReference type="EC" id="2.7.13.3" evidence="2"/>
<feature type="domain" description="Histidine kinase" evidence="9">
    <location>
        <begin position="274"/>
        <end position="479"/>
    </location>
</feature>
<dbReference type="SMART" id="SM00388">
    <property type="entry name" value="HisKA"/>
    <property type="match status" value="1"/>
</dbReference>
<evidence type="ECO:0000259" key="11">
    <source>
        <dbReference type="PROSITE" id="PS50113"/>
    </source>
</evidence>
<feature type="domain" description="PAC" evidence="11">
    <location>
        <begin position="209"/>
        <end position="261"/>
    </location>
</feature>
<keyword evidence="6" id="KW-0418">Kinase</keyword>
<dbReference type="InterPro" id="IPR003594">
    <property type="entry name" value="HATPase_dom"/>
</dbReference>
<dbReference type="InterPro" id="IPR005467">
    <property type="entry name" value="His_kinase_dom"/>
</dbReference>
<evidence type="ECO:0000256" key="6">
    <source>
        <dbReference type="ARBA" id="ARBA00022777"/>
    </source>
</evidence>
<dbReference type="InterPro" id="IPR036097">
    <property type="entry name" value="HisK_dim/P_sf"/>
</dbReference>
<dbReference type="CDD" id="cd00082">
    <property type="entry name" value="HisKA"/>
    <property type="match status" value="1"/>
</dbReference>
<evidence type="ECO:0000313" key="12">
    <source>
        <dbReference type="EMBL" id="MFC0477590.1"/>
    </source>
</evidence>
<dbReference type="InterPro" id="IPR000014">
    <property type="entry name" value="PAS"/>
</dbReference>
<keyword evidence="7" id="KW-0067">ATP-binding</keyword>
<dbReference type="InterPro" id="IPR004358">
    <property type="entry name" value="Sig_transdc_His_kin-like_C"/>
</dbReference>
<dbReference type="PROSITE" id="PS50113">
    <property type="entry name" value="PAC"/>
    <property type="match status" value="1"/>
</dbReference>
<dbReference type="SUPFAM" id="SSF55874">
    <property type="entry name" value="ATPase domain of HSP90 chaperone/DNA topoisomerase II/histidine kinase"/>
    <property type="match status" value="1"/>
</dbReference>
<dbReference type="PANTHER" id="PTHR43065:SF34">
    <property type="entry name" value="SPORULATION KINASE A"/>
    <property type="match status" value="1"/>
</dbReference>
<accession>A0ABV6KX51</accession>
<evidence type="ECO:0000313" key="13">
    <source>
        <dbReference type="Proteomes" id="UP001589738"/>
    </source>
</evidence>
<dbReference type="Proteomes" id="UP001589738">
    <property type="component" value="Unassembled WGS sequence"/>
</dbReference>
<dbReference type="CDD" id="cd00130">
    <property type="entry name" value="PAS"/>
    <property type="match status" value="2"/>
</dbReference>
<keyword evidence="4" id="KW-0808">Transferase</keyword>
<protein>
    <recommendedName>
        <fullName evidence="2">histidine kinase</fullName>
        <ecNumber evidence="2">2.7.13.3</ecNumber>
    </recommendedName>
</protein>
<comment type="catalytic activity">
    <reaction evidence="1">
        <text>ATP + protein L-histidine = ADP + protein N-phospho-L-histidine.</text>
        <dbReference type="EC" id="2.7.13.3"/>
    </reaction>
</comment>
<keyword evidence="5" id="KW-0547">Nucleotide-binding</keyword>
<dbReference type="NCBIfam" id="TIGR00229">
    <property type="entry name" value="sensory_box"/>
    <property type="match status" value="2"/>
</dbReference>
<evidence type="ECO:0000256" key="5">
    <source>
        <dbReference type="ARBA" id="ARBA00022741"/>
    </source>
</evidence>
<dbReference type="PROSITE" id="PS50109">
    <property type="entry name" value="HIS_KIN"/>
    <property type="match status" value="1"/>
</dbReference>
<organism evidence="12 13">
    <name type="scientific">Robertmurraya beringensis</name>
    <dbReference type="NCBI Taxonomy" id="641660"/>
    <lineage>
        <taxon>Bacteria</taxon>
        <taxon>Bacillati</taxon>
        <taxon>Bacillota</taxon>
        <taxon>Bacilli</taxon>
        <taxon>Bacillales</taxon>
        <taxon>Bacillaceae</taxon>
        <taxon>Robertmurraya</taxon>
    </lineage>
</organism>
<dbReference type="Pfam" id="PF00512">
    <property type="entry name" value="HisKA"/>
    <property type="match status" value="1"/>
</dbReference>
<evidence type="ECO:0000256" key="3">
    <source>
        <dbReference type="ARBA" id="ARBA00022553"/>
    </source>
</evidence>
<proteinExistence type="predicted"/>
<dbReference type="InterPro" id="IPR001610">
    <property type="entry name" value="PAC"/>
</dbReference>
<dbReference type="Pfam" id="PF02518">
    <property type="entry name" value="HATPase_c"/>
    <property type="match status" value="1"/>
</dbReference>
<name>A0ABV6KX51_9BACI</name>
<feature type="domain" description="PAS" evidence="10">
    <location>
        <begin position="12"/>
        <end position="82"/>
    </location>
</feature>
<dbReference type="InterPro" id="IPR035965">
    <property type="entry name" value="PAS-like_dom_sf"/>
</dbReference>
<reference evidence="12 13" key="1">
    <citation type="submission" date="2024-09" db="EMBL/GenBank/DDBJ databases">
        <authorList>
            <person name="Sun Q."/>
            <person name="Mori K."/>
        </authorList>
    </citation>
    <scope>NUCLEOTIDE SEQUENCE [LARGE SCALE GENOMIC DNA]</scope>
    <source>
        <strain evidence="12 13">CGMCC 1.9126</strain>
    </source>
</reference>
<comment type="caution">
    <text evidence="12">The sequence shown here is derived from an EMBL/GenBank/DDBJ whole genome shotgun (WGS) entry which is preliminary data.</text>
</comment>
<dbReference type="InterPro" id="IPR003661">
    <property type="entry name" value="HisK_dim/P_dom"/>
</dbReference>
<dbReference type="InterPro" id="IPR036890">
    <property type="entry name" value="HATPase_C_sf"/>
</dbReference>
<dbReference type="InterPro" id="IPR000700">
    <property type="entry name" value="PAS-assoc_C"/>
</dbReference>
<dbReference type="SMART" id="SM00086">
    <property type="entry name" value="PAC"/>
    <property type="match status" value="2"/>
</dbReference>
<dbReference type="SUPFAM" id="SSF55785">
    <property type="entry name" value="PYP-like sensor domain (PAS domain)"/>
    <property type="match status" value="2"/>
</dbReference>
<evidence type="ECO:0000256" key="8">
    <source>
        <dbReference type="ARBA" id="ARBA00023012"/>
    </source>
</evidence>
<dbReference type="SMART" id="SM00091">
    <property type="entry name" value="PAS"/>
    <property type="match status" value="2"/>
</dbReference>
<dbReference type="PRINTS" id="PR00344">
    <property type="entry name" value="BCTRLSENSOR"/>
</dbReference>
<evidence type="ECO:0000256" key="4">
    <source>
        <dbReference type="ARBA" id="ARBA00022679"/>
    </source>
</evidence>
<keyword evidence="3" id="KW-0597">Phosphoprotein</keyword>